<dbReference type="AlphaFoldDB" id="A0A7W7DEQ8"/>
<gene>
    <name evidence="1" type="ORF">BJ982_006815</name>
</gene>
<proteinExistence type="predicted"/>
<accession>A0A7W7DEQ8</accession>
<evidence type="ECO:0000313" key="1">
    <source>
        <dbReference type="EMBL" id="MBB4705271.1"/>
    </source>
</evidence>
<comment type="caution">
    <text evidence="1">The sequence shown here is derived from an EMBL/GenBank/DDBJ whole genome shotgun (WGS) entry which is preliminary data.</text>
</comment>
<keyword evidence="2" id="KW-1185">Reference proteome</keyword>
<dbReference type="EMBL" id="JACHND010000001">
    <property type="protein sequence ID" value="MBB4705271.1"/>
    <property type="molecule type" value="Genomic_DNA"/>
</dbReference>
<reference evidence="1 2" key="1">
    <citation type="submission" date="2020-08" db="EMBL/GenBank/DDBJ databases">
        <title>Sequencing the genomes of 1000 actinobacteria strains.</title>
        <authorList>
            <person name="Klenk H.-P."/>
        </authorList>
    </citation>
    <scope>NUCLEOTIDE SEQUENCE [LARGE SCALE GENOMIC DNA]</scope>
    <source>
        <strain evidence="1 2">DSM 45784</strain>
    </source>
</reference>
<protein>
    <submittedName>
        <fullName evidence="1">Uncharacterized protein</fullName>
    </submittedName>
</protein>
<sequence>MTVTVTVTVTMTMTVVMVMPALVGASCPVLPSV</sequence>
<evidence type="ECO:0000313" key="2">
    <source>
        <dbReference type="Proteomes" id="UP000542210"/>
    </source>
</evidence>
<organism evidence="1 2">
    <name type="scientific">Sphaerisporangium siamense</name>
    <dbReference type="NCBI Taxonomy" id="795645"/>
    <lineage>
        <taxon>Bacteria</taxon>
        <taxon>Bacillati</taxon>
        <taxon>Actinomycetota</taxon>
        <taxon>Actinomycetes</taxon>
        <taxon>Streptosporangiales</taxon>
        <taxon>Streptosporangiaceae</taxon>
        <taxon>Sphaerisporangium</taxon>
    </lineage>
</organism>
<dbReference type="Proteomes" id="UP000542210">
    <property type="component" value="Unassembled WGS sequence"/>
</dbReference>
<name>A0A7W7DEQ8_9ACTN</name>